<dbReference type="STRING" id="670580.A0A1X6NFM5"/>
<reference evidence="13 14" key="1">
    <citation type="submission" date="2017-04" db="EMBL/GenBank/DDBJ databases">
        <title>Genome Sequence of the Model Brown-Rot Fungus Postia placenta SB12.</title>
        <authorList>
            <consortium name="DOE Joint Genome Institute"/>
            <person name="Gaskell J."/>
            <person name="Kersten P."/>
            <person name="Larrondo L.F."/>
            <person name="Canessa P."/>
            <person name="Martinez D."/>
            <person name="Hibbett D."/>
            <person name="Schmoll M."/>
            <person name="Kubicek C.P."/>
            <person name="Martinez A.T."/>
            <person name="Yadav J."/>
            <person name="Master E."/>
            <person name="Magnuson J.K."/>
            <person name="James T."/>
            <person name="Yaver D."/>
            <person name="Berka R."/>
            <person name="Labutti K."/>
            <person name="Lipzen A."/>
            <person name="Aerts A."/>
            <person name="Barry K."/>
            <person name="Henrissat B."/>
            <person name="Blanchette R."/>
            <person name="Grigoriev I."/>
            <person name="Cullen D."/>
        </authorList>
    </citation>
    <scope>NUCLEOTIDE SEQUENCE [LARGE SCALE GENOMIC DNA]</scope>
    <source>
        <strain evidence="13 14">MAD-698-R-SB12</strain>
    </source>
</reference>
<proteinExistence type="inferred from homology"/>
<dbReference type="Proteomes" id="UP000194127">
    <property type="component" value="Unassembled WGS sequence"/>
</dbReference>
<name>A0A1X6NFM5_9APHY</name>
<evidence type="ECO:0000256" key="10">
    <source>
        <dbReference type="ARBA" id="ARBA00022694"/>
    </source>
</evidence>
<dbReference type="InterPro" id="IPR029063">
    <property type="entry name" value="SAM-dependent_MTases_sf"/>
</dbReference>
<keyword evidence="9 12" id="KW-0949">S-adenosyl-L-methionine</keyword>
<protein>
    <recommendedName>
        <fullName evidence="5 12">tRNA (uracil-O(2)-)-methyltransferase</fullName>
        <ecNumber evidence="4 12">2.1.1.211</ecNumber>
    </recommendedName>
</protein>
<dbReference type="InterPro" id="IPR011671">
    <property type="entry name" value="tRNA_uracil_MeTrfase"/>
</dbReference>
<organism evidence="13 14">
    <name type="scientific">Postia placenta MAD-698-R-SB12</name>
    <dbReference type="NCBI Taxonomy" id="670580"/>
    <lineage>
        <taxon>Eukaryota</taxon>
        <taxon>Fungi</taxon>
        <taxon>Dikarya</taxon>
        <taxon>Basidiomycota</taxon>
        <taxon>Agaricomycotina</taxon>
        <taxon>Agaricomycetes</taxon>
        <taxon>Polyporales</taxon>
        <taxon>Adustoporiaceae</taxon>
        <taxon>Rhodonia</taxon>
    </lineage>
</organism>
<dbReference type="PANTHER" id="PTHR21210">
    <property type="entry name" value="TRNA (URACIL-O(2)-)-METHYLTRANSFERASE-RELATED"/>
    <property type="match status" value="1"/>
</dbReference>
<evidence type="ECO:0000256" key="1">
    <source>
        <dbReference type="ARBA" id="ARBA00002778"/>
    </source>
</evidence>
<evidence type="ECO:0000256" key="6">
    <source>
        <dbReference type="ARBA" id="ARBA00022490"/>
    </source>
</evidence>
<evidence type="ECO:0000256" key="12">
    <source>
        <dbReference type="RuleBase" id="RU368004"/>
    </source>
</evidence>
<comment type="function">
    <text evidence="1">Probable adenosyl-L-methionine (AdoMet)-dependent tRNA (uracil-O(2)-)-methyltransferase.</text>
</comment>
<keyword evidence="14" id="KW-1185">Reference proteome</keyword>
<evidence type="ECO:0000313" key="13">
    <source>
        <dbReference type="EMBL" id="OSX67414.1"/>
    </source>
</evidence>
<dbReference type="Pfam" id="PF07757">
    <property type="entry name" value="AdoMet_MTase"/>
    <property type="match status" value="2"/>
</dbReference>
<evidence type="ECO:0000256" key="2">
    <source>
        <dbReference type="ARBA" id="ARBA00004496"/>
    </source>
</evidence>
<comment type="subcellular location">
    <subcellularLocation>
        <location evidence="2 12">Cytoplasm</location>
    </subcellularLocation>
</comment>
<evidence type="ECO:0000256" key="11">
    <source>
        <dbReference type="ARBA" id="ARBA00047957"/>
    </source>
</evidence>
<keyword evidence="6 12" id="KW-0963">Cytoplasm</keyword>
<dbReference type="GO" id="GO:0030488">
    <property type="term" value="P:tRNA methylation"/>
    <property type="evidence" value="ECO:0007669"/>
    <property type="project" value="UniProtKB-UniRule"/>
</dbReference>
<gene>
    <name evidence="13" type="ORF">POSPLADRAFT_1042631</name>
</gene>
<dbReference type="GO" id="GO:0141101">
    <property type="term" value="F:tRNA(Ser) (uridine(44)-2'-O-)-methyltransferase activity"/>
    <property type="evidence" value="ECO:0007669"/>
    <property type="project" value="UniProtKB-EC"/>
</dbReference>
<evidence type="ECO:0000256" key="9">
    <source>
        <dbReference type="ARBA" id="ARBA00022691"/>
    </source>
</evidence>
<sequence length="535" mass="60635">MAQRNLARPRFNPSTCEPATLQSCPPLLSVHQQPEIIWTPLIWSPANFPLELFEIAVSQLIHHPEYNSTLILRSEIVSETTSAFPETIPILRGLRPIRNIHRKLLPRRPGRDTGLEQHCTLYASTDEHDQTPSTLVLTPIVNPGEVLPYYHPAVSYLAFRFISGDTPILRIEVVPLPGTPTDPNSRLYRTCLALLEMLHRYGWGAMTNYKKRVLHDCIVPREAYQDLYLIMRERHKHLVGTWQEVTDPLKHVFEDIGIATFLMLLWKDTYEDPVEHTANATFETEPWKQWPRPPAGFLDLGCGNGLLTHILVEEGYPGHGIDLRARTSWTHYPESTQAHLRVEALDPTTLVGPSSSVEDHPYLRPGVFIIGNHADELTPWVPVLSTLCSASGYLSIPCCAWTFDERYERSSTPNYPVADEDFVSSLNLGGDGSNASSYSMYRIWVASLSLYCGWKVECETLRIPSTRNWAIIGTVKIIHRSALSSRLNGYIGRHQTYDSPGLAAEIRQRIKDIVEHVKERGMFKTRRPEGKAGDH</sequence>
<evidence type="ECO:0000256" key="3">
    <source>
        <dbReference type="ARBA" id="ARBA00009056"/>
    </source>
</evidence>
<dbReference type="RefSeq" id="XP_024344208.1">
    <property type="nucleotide sequence ID" value="XM_024478142.1"/>
</dbReference>
<dbReference type="GO" id="GO:0005737">
    <property type="term" value="C:cytoplasm"/>
    <property type="evidence" value="ECO:0007669"/>
    <property type="project" value="UniProtKB-SubCell"/>
</dbReference>
<comment type="similarity">
    <text evidence="3 12">Belongs to the TRM44 family.</text>
</comment>
<evidence type="ECO:0000256" key="5">
    <source>
        <dbReference type="ARBA" id="ARBA00017788"/>
    </source>
</evidence>
<comment type="catalytic activity">
    <reaction evidence="11 12">
        <text>uridine(44) in tRNA(Ser) + S-adenosyl-L-methionine = 2'-O-methyluridine(44) in tRNA(Ser) + S-adenosyl-L-homocysteine + H(+)</text>
        <dbReference type="Rhea" id="RHEA:43100"/>
        <dbReference type="Rhea" id="RHEA-COMP:10339"/>
        <dbReference type="Rhea" id="RHEA-COMP:10340"/>
        <dbReference type="ChEBI" id="CHEBI:15378"/>
        <dbReference type="ChEBI" id="CHEBI:57856"/>
        <dbReference type="ChEBI" id="CHEBI:59789"/>
        <dbReference type="ChEBI" id="CHEBI:65315"/>
        <dbReference type="ChEBI" id="CHEBI:74478"/>
        <dbReference type="EC" id="2.1.1.211"/>
    </reaction>
</comment>
<evidence type="ECO:0000256" key="8">
    <source>
        <dbReference type="ARBA" id="ARBA00022679"/>
    </source>
</evidence>
<dbReference type="EMBL" id="KZ110591">
    <property type="protein sequence ID" value="OSX67414.1"/>
    <property type="molecule type" value="Genomic_DNA"/>
</dbReference>
<dbReference type="GeneID" id="36323092"/>
<dbReference type="SUPFAM" id="SSF53335">
    <property type="entry name" value="S-adenosyl-L-methionine-dependent methyltransferases"/>
    <property type="match status" value="1"/>
</dbReference>
<keyword evidence="8 12" id="KW-0808">Transferase</keyword>
<dbReference type="OrthoDB" id="10047021at2759"/>
<keyword evidence="7 12" id="KW-0489">Methyltransferase</keyword>
<dbReference type="EC" id="2.1.1.211" evidence="4 12"/>
<accession>A0A1X6NFM5</accession>
<keyword evidence="10 12" id="KW-0819">tRNA processing</keyword>
<evidence type="ECO:0000256" key="7">
    <source>
        <dbReference type="ARBA" id="ARBA00022603"/>
    </source>
</evidence>
<dbReference type="AlphaFoldDB" id="A0A1X6NFM5"/>
<dbReference type="PANTHER" id="PTHR21210:SF0">
    <property type="entry name" value="TRNA (URACIL-O(2)-)-METHYLTRANSFERASE-RELATED"/>
    <property type="match status" value="1"/>
</dbReference>
<evidence type="ECO:0000256" key="4">
    <source>
        <dbReference type="ARBA" id="ARBA00012795"/>
    </source>
</evidence>
<evidence type="ECO:0000313" key="14">
    <source>
        <dbReference type="Proteomes" id="UP000194127"/>
    </source>
</evidence>
<comment type="function">
    <text evidence="12">Adenosyl-L-methionine (AdoMet)-dependent tRNA (uracil-O(2)-)-methyltransferase.</text>
</comment>